<dbReference type="Proteomes" id="UP000632289">
    <property type="component" value="Unassembled WGS sequence"/>
</dbReference>
<name>A0A927EYB5_9ACTN</name>
<dbReference type="RefSeq" id="WP_191209506.1">
    <property type="nucleotide sequence ID" value="NZ_BAABKL010000050.1"/>
</dbReference>
<protein>
    <submittedName>
        <fullName evidence="1">Uncharacterized protein</fullName>
    </submittedName>
</protein>
<gene>
    <name evidence="1" type="ORF">IF129_11785</name>
</gene>
<proteinExistence type="predicted"/>
<dbReference type="AlphaFoldDB" id="A0A927EYB5"/>
<organism evidence="1 2">
    <name type="scientific">Streptomyces chumphonensis</name>
    <dbReference type="NCBI Taxonomy" id="1214925"/>
    <lineage>
        <taxon>Bacteria</taxon>
        <taxon>Bacillati</taxon>
        <taxon>Actinomycetota</taxon>
        <taxon>Actinomycetes</taxon>
        <taxon>Kitasatosporales</taxon>
        <taxon>Streptomycetaceae</taxon>
        <taxon>Streptomyces</taxon>
    </lineage>
</organism>
<accession>A0A927EYB5</accession>
<comment type="caution">
    <text evidence="1">The sequence shown here is derived from an EMBL/GenBank/DDBJ whole genome shotgun (WGS) entry which is preliminary data.</text>
</comment>
<evidence type="ECO:0000313" key="2">
    <source>
        <dbReference type="Proteomes" id="UP000632289"/>
    </source>
</evidence>
<reference evidence="1" key="1">
    <citation type="submission" date="2020-09" db="EMBL/GenBank/DDBJ databases">
        <title>Secondary metabolite and genome analysis of marine Streptomyces chumphonensis KK1-2T.</title>
        <authorList>
            <person name="Phongsopitanun W."/>
            <person name="Kanchanasin P."/>
            <person name="Pittayakhajonwut P."/>
            <person name="Suwanborirux K."/>
            <person name="Tanasupawat S."/>
        </authorList>
    </citation>
    <scope>NUCLEOTIDE SEQUENCE</scope>
    <source>
        <strain evidence="1">KK1-2</strain>
    </source>
</reference>
<dbReference type="EMBL" id="JACXYU010000004">
    <property type="protein sequence ID" value="MBD3932230.1"/>
    <property type="molecule type" value="Genomic_DNA"/>
</dbReference>
<sequence length="143" mass="15388">MRWLGDVRYDCVLIARASDLTRGWELGSHRAATPGLALRWLRWKARLVATALDPRPGDSGPLPTACLREVHSAAANPGAVMRRWVGDVAAQDAALARLHGGRPATVCAGDDAVHYLLAAHPVLVPPGRACGWPQPRGRAPVRR</sequence>
<evidence type="ECO:0000313" key="1">
    <source>
        <dbReference type="EMBL" id="MBD3932230.1"/>
    </source>
</evidence>
<keyword evidence="2" id="KW-1185">Reference proteome</keyword>